<feature type="domain" description="Trypsin-co-occurring" evidence="2">
    <location>
        <begin position="7"/>
        <end position="103"/>
    </location>
</feature>
<evidence type="ECO:0000313" key="3">
    <source>
        <dbReference type="EMBL" id="GIE23025.1"/>
    </source>
</evidence>
<dbReference type="Proteomes" id="UP000603200">
    <property type="component" value="Unassembled WGS sequence"/>
</dbReference>
<feature type="region of interest" description="Disordered" evidence="1">
    <location>
        <begin position="99"/>
        <end position="119"/>
    </location>
</feature>
<comment type="caution">
    <text evidence="3">The sequence shown here is derived from an EMBL/GenBank/DDBJ whole genome shotgun (WGS) entry which is preliminary data.</text>
</comment>
<dbReference type="EMBL" id="BOMN01000087">
    <property type="protein sequence ID" value="GIE23025.1"/>
    <property type="molecule type" value="Genomic_DNA"/>
</dbReference>
<name>A0ABQ3ZWP8_9ACTN</name>
<reference evidence="3 4" key="1">
    <citation type="submission" date="2021-01" db="EMBL/GenBank/DDBJ databases">
        <title>Whole genome shotgun sequence of Actinoplanes humidus NBRC 14915.</title>
        <authorList>
            <person name="Komaki H."/>
            <person name="Tamura T."/>
        </authorList>
    </citation>
    <scope>NUCLEOTIDE SEQUENCE [LARGE SCALE GENOMIC DNA]</scope>
    <source>
        <strain evidence="3 4">NBRC 14915</strain>
    </source>
</reference>
<accession>A0ABQ3ZWP8</accession>
<evidence type="ECO:0000313" key="4">
    <source>
        <dbReference type="Proteomes" id="UP000603200"/>
    </source>
</evidence>
<feature type="compositionally biased region" description="Acidic residues" evidence="1">
    <location>
        <begin position="106"/>
        <end position="119"/>
    </location>
</feature>
<evidence type="ECO:0000259" key="2">
    <source>
        <dbReference type="Pfam" id="PF19493"/>
    </source>
</evidence>
<proteinExistence type="predicted"/>
<sequence>MSELTRFELQDGAFVYAEDGADGPVISTVSRTGDVLHSATASFGAALRQVRTAAEEALTTLRDMDTRPDRVELEFGVKLSAEAGAVIARTGADGHFKVKLTWNGDGEPEAEGQGEGEDS</sequence>
<protein>
    <recommendedName>
        <fullName evidence="2">Trypsin-co-occurring domain-containing protein</fullName>
    </recommendedName>
</protein>
<dbReference type="Pfam" id="PF19493">
    <property type="entry name" value="Trypco1"/>
    <property type="match status" value="1"/>
</dbReference>
<dbReference type="RefSeq" id="WP_203840087.1">
    <property type="nucleotide sequence ID" value="NZ_BAAATV010000014.1"/>
</dbReference>
<gene>
    <name evidence="3" type="ORF">Ahu01nite_061270</name>
</gene>
<dbReference type="NCBIfam" id="NF041216">
    <property type="entry name" value="CU044_2847_fam"/>
    <property type="match status" value="1"/>
</dbReference>
<dbReference type="InterPro" id="IPR045794">
    <property type="entry name" value="Trypco1"/>
</dbReference>
<evidence type="ECO:0000256" key="1">
    <source>
        <dbReference type="SAM" id="MobiDB-lite"/>
    </source>
</evidence>
<organism evidence="3 4">
    <name type="scientific">Winogradskya humida</name>
    <dbReference type="NCBI Taxonomy" id="113566"/>
    <lineage>
        <taxon>Bacteria</taxon>
        <taxon>Bacillati</taxon>
        <taxon>Actinomycetota</taxon>
        <taxon>Actinomycetes</taxon>
        <taxon>Micromonosporales</taxon>
        <taxon>Micromonosporaceae</taxon>
        <taxon>Winogradskya</taxon>
    </lineage>
</organism>
<keyword evidence="4" id="KW-1185">Reference proteome</keyword>